<comment type="caution">
    <text evidence="2">The sequence shown here is derived from an EMBL/GenBank/DDBJ whole genome shotgun (WGS) entry which is preliminary data.</text>
</comment>
<evidence type="ECO:0000256" key="1">
    <source>
        <dbReference type="SAM" id="SignalP"/>
    </source>
</evidence>
<evidence type="ECO:0000313" key="2">
    <source>
        <dbReference type="EMBL" id="MCL1634804.1"/>
    </source>
</evidence>
<accession>A0ABT0MKQ1</accession>
<feature type="signal peptide" evidence="1">
    <location>
        <begin position="1"/>
        <end position="21"/>
    </location>
</feature>
<dbReference type="Proteomes" id="UP001431217">
    <property type="component" value="Unassembled WGS sequence"/>
</dbReference>
<sequence length="72" mass="7425">MRMRHLLLGLALASAATIASAAGGKLPPPGWVYTYFENGQVVGRAVHNPCTGEITVTGTVTGDHTGDQTVSC</sequence>
<evidence type="ECO:0008006" key="4">
    <source>
        <dbReference type="Google" id="ProtNLM"/>
    </source>
</evidence>
<reference evidence="2 3" key="1">
    <citation type="submission" date="2022-05" db="EMBL/GenBank/DDBJ databases">
        <title>Luteimonas sp. SX5, whole genome shotgun sequencing project.</title>
        <authorList>
            <person name="Zhao G."/>
            <person name="Shen L."/>
        </authorList>
    </citation>
    <scope>NUCLEOTIDE SEQUENCE [LARGE SCALE GENOMIC DNA]</scope>
    <source>
        <strain evidence="2 3">SX5</strain>
    </source>
</reference>
<gene>
    <name evidence="2" type="ORF">M2650_09195</name>
</gene>
<organism evidence="2 3">
    <name type="scientific">Luteimonas galliterrae</name>
    <dbReference type="NCBI Taxonomy" id="2940486"/>
    <lineage>
        <taxon>Bacteria</taxon>
        <taxon>Pseudomonadati</taxon>
        <taxon>Pseudomonadota</taxon>
        <taxon>Gammaproteobacteria</taxon>
        <taxon>Lysobacterales</taxon>
        <taxon>Lysobacteraceae</taxon>
        <taxon>Luteimonas</taxon>
    </lineage>
</organism>
<dbReference type="EMBL" id="JAMBEP010000001">
    <property type="protein sequence ID" value="MCL1634804.1"/>
    <property type="molecule type" value="Genomic_DNA"/>
</dbReference>
<dbReference type="RefSeq" id="WP_249473474.1">
    <property type="nucleotide sequence ID" value="NZ_JAMBEP010000001.1"/>
</dbReference>
<evidence type="ECO:0000313" key="3">
    <source>
        <dbReference type="Proteomes" id="UP001431217"/>
    </source>
</evidence>
<keyword evidence="3" id="KW-1185">Reference proteome</keyword>
<protein>
    <recommendedName>
        <fullName evidence="4">Secreted protein</fullName>
    </recommendedName>
</protein>
<feature type="chain" id="PRO_5045798454" description="Secreted protein" evidence="1">
    <location>
        <begin position="22"/>
        <end position="72"/>
    </location>
</feature>
<proteinExistence type="predicted"/>
<name>A0ABT0MKQ1_9GAMM</name>
<keyword evidence="1" id="KW-0732">Signal</keyword>